<keyword evidence="2" id="KW-1185">Reference proteome</keyword>
<dbReference type="RefSeq" id="XP_056054787.1">
    <property type="nucleotide sequence ID" value="XM_056197771.1"/>
</dbReference>
<accession>A0A9W8QGY7</accession>
<reference evidence="1" key="1">
    <citation type="journal article" date="2023" name="Access Microbiol">
        <title>De-novo genome assembly for Akanthomyces muscarius, a biocontrol agent of insect agricultural pests.</title>
        <authorList>
            <person name="Erdos Z."/>
            <person name="Studholme D.J."/>
            <person name="Raymond B."/>
            <person name="Sharma M."/>
        </authorList>
    </citation>
    <scope>NUCLEOTIDE SEQUENCE</scope>
    <source>
        <strain evidence="1">Ve6</strain>
    </source>
</reference>
<dbReference type="GeneID" id="80897751"/>
<gene>
    <name evidence="1" type="ORF">LMH87_010592</name>
</gene>
<evidence type="ECO:0000313" key="2">
    <source>
        <dbReference type="Proteomes" id="UP001144673"/>
    </source>
</evidence>
<proteinExistence type="predicted"/>
<dbReference type="AlphaFoldDB" id="A0A9W8QGY7"/>
<name>A0A9W8QGY7_AKAMU</name>
<comment type="caution">
    <text evidence="1">The sequence shown here is derived from an EMBL/GenBank/DDBJ whole genome shotgun (WGS) entry which is preliminary data.</text>
</comment>
<protein>
    <submittedName>
        <fullName evidence="1">Uncharacterized protein</fullName>
    </submittedName>
</protein>
<dbReference type="EMBL" id="JAJHUN010000008">
    <property type="protein sequence ID" value="KAJ4154129.1"/>
    <property type="molecule type" value="Genomic_DNA"/>
</dbReference>
<sequence>MLHSSLTIQLRHRHGIFVPCSLDTSTPANGNFQASRLTNAALPTFTGDLPLRDLCLPVLDFPSHASSSSVCNADSLPTLSLKSALNPSNLTPVKPQT</sequence>
<dbReference type="KEGG" id="amus:LMH87_010592"/>
<organism evidence="1 2">
    <name type="scientific">Akanthomyces muscarius</name>
    <name type="common">Entomopathogenic fungus</name>
    <name type="synonym">Lecanicillium muscarium</name>
    <dbReference type="NCBI Taxonomy" id="2231603"/>
    <lineage>
        <taxon>Eukaryota</taxon>
        <taxon>Fungi</taxon>
        <taxon>Dikarya</taxon>
        <taxon>Ascomycota</taxon>
        <taxon>Pezizomycotina</taxon>
        <taxon>Sordariomycetes</taxon>
        <taxon>Hypocreomycetidae</taxon>
        <taxon>Hypocreales</taxon>
        <taxon>Cordycipitaceae</taxon>
        <taxon>Akanthomyces</taxon>
    </lineage>
</organism>
<dbReference type="Proteomes" id="UP001144673">
    <property type="component" value="Chromosome 5"/>
</dbReference>
<evidence type="ECO:0000313" key="1">
    <source>
        <dbReference type="EMBL" id="KAJ4154129.1"/>
    </source>
</evidence>